<evidence type="ECO:0000256" key="3">
    <source>
        <dbReference type="ARBA" id="ARBA00022759"/>
    </source>
</evidence>
<comment type="catalytic activity">
    <reaction evidence="5">
        <text>Endonucleolytic cleavage of DNA to give specific double-stranded fragments with terminal 5'-phosphates.</text>
        <dbReference type="EC" id="3.1.21.4"/>
    </reaction>
</comment>
<evidence type="ECO:0000256" key="4">
    <source>
        <dbReference type="ARBA" id="ARBA00022801"/>
    </source>
</evidence>
<accession>A0A809RUQ5</accession>
<name>A0A809RUQ5_9BACT</name>
<dbReference type="EC" id="3.1.21.4" evidence="6"/>
<dbReference type="NCBIfam" id="NF045831">
    <property type="entry name" value="restrict_HinfI"/>
    <property type="match status" value="1"/>
</dbReference>
<evidence type="ECO:0000256" key="6">
    <source>
        <dbReference type="ARBA" id="ARBA00093790"/>
    </source>
</evidence>
<dbReference type="RefSeq" id="WP_197737046.1">
    <property type="nucleotide sequence ID" value="NZ_AP022325.1"/>
</dbReference>
<dbReference type="AlphaFoldDB" id="A0A809RUQ5"/>
<evidence type="ECO:0000256" key="5">
    <source>
        <dbReference type="ARBA" id="ARBA00093760"/>
    </source>
</evidence>
<protein>
    <recommendedName>
        <fullName evidence="6">type II site-specific deoxyribonuclease</fullName>
        <ecNumber evidence="6">3.1.21.4</ecNumber>
    </recommendedName>
</protein>
<evidence type="ECO:0000256" key="1">
    <source>
        <dbReference type="ARBA" id="ARBA00022722"/>
    </source>
</evidence>
<evidence type="ECO:0000256" key="2">
    <source>
        <dbReference type="ARBA" id="ARBA00022747"/>
    </source>
</evidence>
<proteinExistence type="predicted"/>
<dbReference type="Proteomes" id="UP000464317">
    <property type="component" value="Chromosome"/>
</dbReference>
<dbReference type="EMBL" id="AP022325">
    <property type="protein sequence ID" value="BBU48022.1"/>
    <property type="molecule type" value="Genomic_DNA"/>
</dbReference>
<keyword evidence="2" id="KW-0680">Restriction system</keyword>
<sequence>MINKDIKRLISKAVKEIINKSLLKVNYLSQKHNNKIHFIPKRYRILGGILQSMNIQFGNFIEILIQNLIKENPRYEIISKYSGKRYNNFLISQANEKQIDEYITRCQQDLNIDLDREYHNLLRSLKTNINKGKFIKSSHDIDLLFKNKKIIKFIMLKLNTMMIMILVNL</sequence>
<gene>
    <name evidence="7" type="ORF">JPM2_7150</name>
</gene>
<dbReference type="REBASE" id="368858">
    <property type="entry name" value="MfeM2ORF7160P"/>
</dbReference>
<keyword evidence="4" id="KW-0378">Hydrolase</keyword>
<evidence type="ECO:0000313" key="7">
    <source>
        <dbReference type="EMBL" id="BBU48022.1"/>
    </source>
</evidence>
<keyword evidence="1" id="KW-0540">Nuclease</keyword>
<dbReference type="InterPro" id="IPR019045">
    <property type="entry name" value="Restrct_endonuc_II_HinfI"/>
</dbReference>
<organism evidence="7 8">
    <name type="scientific">Mycoplasmopsis felis</name>
    <dbReference type="NCBI Taxonomy" id="33923"/>
    <lineage>
        <taxon>Bacteria</taxon>
        <taxon>Bacillati</taxon>
        <taxon>Mycoplasmatota</taxon>
        <taxon>Mycoplasmoidales</taxon>
        <taxon>Metamycoplasmataceae</taxon>
        <taxon>Mycoplasmopsis</taxon>
    </lineage>
</organism>
<reference evidence="7 8" key="1">
    <citation type="submission" date="2020-01" db="EMBL/GenBank/DDBJ databases">
        <title>Complete genome sequence of Mycoplasma felis strain Myco-2.</title>
        <authorList>
            <person name="Kinoshita Y."/>
            <person name="Niwa H."/>
            <person name="Uchida-Fujii E."/>
            <person name="Nukada T."/>
        </authorList>
    </citation>
    <scope>NUCLEOTIDE SEQUENCE [LARGE SCALE GENOMIC DNA]</scope>
    <source>
        <strain evidence="7 8">Myco-2</strain>
    </source>
</reference>
<keyword evidence="8" id="KW-1185">Reference proteome</keyword>
<dbReference type="KEGG" id="mfel:JPM2_7150"/>
<evidence type="ECO:0000313" key="8">
    <source>
        <dbReference type="Proteomes" id="UP000464317"/>
    </source>
</evidence>
<dbReference type="InterPro" id="IPR054785">
    <property type="entry name" value="HinfI"/>
</dbReference>
<dbReference type="Pfam" id="PF09520">
    <property type="entry name" value="RE_TdeIII"/>
    <property type="match status" value="1"/>
</dbReference>
<keyword evidence="3" id="KW-0255">Endonuclease</keyword>